<dbReference type="Proteomes" id="UP000788993">
    <property type="component" value="Unassembled WGS sequence"/>
</dbReference>
<dbReference type="AlphaFoldDB" id="A0A9P8NX48"/>
<sequence>MKVMSEGSGLVLSTGSVSAEDLTFWVMVLEDSQGRTCKVTVTKWWIMSWVTGDFRKISKAWSSNQLLQDRSFVGTVRLGLVLAVQQNDVLGPVVELLSEERLQDVLGALRVSDLGVNDRARVVRSHGIASTVLVGHGSPWVVLWSWLWEPHVSTVSSKLSALDGGCNVLGHADGTSGGVDEPGALLEVLEQLCVHQALRAGVQWTVDRDNVGLGNQLLDVVDSAGADFLLRLFRQRLVVVVEQLLRVEGHKSLQHTVADSACSDGGNDLALDVEGVLGDLGHVPAARDDLLVSRNKVPHQHQHRHHNVLGNRNDVRTGHLQHRNVSAGLVDVVKVDVVGSHSGNHQ</sequence>
<protein>
    <submittedName>
        <fullName evidence="1">Uncharacterized protein</fullName>
    </submittedName>
</protein>
<reference evidence="1" key="1">
    <citation type="journal article" date="2021" name="Open Biol.">
        <title>Shared evolutionary footprints suggest mitochondrial oxidative damage underlies multiple complex I losses in fungi.</title>
        <authorList>
            <person name="Schikora-Tamarit M.A."/>
            <person name="Marcet-Houben M."/>
            <person name="Nosek J."/>
            <person name="Gabaldon T."/>
        </authorList>
    </citation>
    <scope>NUCLEOTIDE SEQUENCE</scope>
    <source>
        <strain evidence="1">NCAIM Y.01608</strain>
    </source>
</reference>
<name>A0A9P8NX48_9ASCO</name>
<comment type="caution">
    <text evidence="1">The sequence shown here is derived from an EMBL/GenBank/DDBJ whole genome shotgun (WGS) entry which is preliminary data.</text>
</comment>
<keyword evidence="2" id="KW-1185">Reference proteome</keyword>
<evidence type="ECO:0000313" key="2">
    <source>
        <dbReference type="Proteomes" id="UP000788993"/>
    </source>
</evidence>
<proteinExistence type="predicted"/>
<dbReference type="EMBL" id="JAEUBD010001468">
    <property type="protein sequence ID" value="KAH3661042.1"/>
    <property type="molecule type" value="Genomic_DNA"/>
</dbReference>
<accession>A0A9P8NX48</accession>
<reference evidence="1" key="2">
    <citation type="submission" date="2021-01" db="EMBL/GenBank/DDBJ databases">
        <authorList>
            <person name="Schikora-Tamarit M.A."/>
        </authorList>
    </citation>
    <scope>NUCLEOTIDE SEQUENCE</scope>
    <source>
        <strain evidence="1">NCAIM Y.01608</strain>
    </source>
</reference>
<gene>
    <name evidence="1" type="ORF">OGATHE_005374</name>
</gene>
<evidence type="ECO:0000313" key="1">
    <source>
        <dbReference type="EMBL" id="KAH3661042.1"/>
    </source>
</evidence>
<organism evidence="1 2">
    <name type="scientific">Ogataea polymorpha</name>
    <dbReference type="NCBI Taxonomy" id="460523"/>
    <lineage>
        <taxon>Eukaryota</taxon>
        <taxon>Fungi</taxon>
        <taxon>Dikarya</taxon>
        <taxon>Ascomycota</taxon>
        <taxon>Saccharomycotina</taxon>
        <taxon>Pichiomycetes</taxon>
        <taxon>Pichiales</taxon>
        <taxon>Pichiaceae</taxon>
        <taxon>Ogataea</taxon>
    </lineage>
</organism>